<feature type="domain" description="Methyltransferase small" evidence="5">
    <location>
        <begin position="30"/>
        <end position="126"/>
    </location>
</feature>
<gene>
    <name evidence="6" type="primary">NCAS0B03530</name>
    <name evidence="6" type="ordered locus">NCAS_0B03530</name>
</gene>
<dbReference type="PANTHER" id="PTHR45875">
    <property type="entry name" value="METHYLTRANSFERASE N6AMT1"/>
    <property type="match status" value="1"/>
</dbReference>
<dbReference type="GO" id="GO:0008276">
    <property type="term" value="F:protein methyltransferase activity"/>
    <property type="evidence" value="ECO:0007669"/>
    <property type="project" value="TreeGrafter"/>
</dbReference>
<dbReference type="HOGENOM" id="CLU_018398_6_0_1"/>
<dbReference type="InterPro" id="IPR052190">
    <property type="entry name" value="Euk-Arch_PrmC-MTase"/>
</dbReference>
<dbReference type="PANTHER" id="PTHR45875:SF1">
    <property type="entry name" value="METHYLTRANSFERASE N6AMT1"/>
    <property type="match status" value="1"/>
</dbReference>
<dbReference type="STRING" id="1064592.G0VBW0"/>
<dbReference type="Proteomes" id="UP000001640">
    <property type="component" value="Chromosome 2"/>
</dbReference>
<dbReference type="GO" id="GO:0032259">
    <property type="term" value="P:methylation"/>
    <property type="evidence" value="ECO:0007669"/>
    <property type="project" value="UniProtKB-KW"/>
</dbReference>
<protein>
    <recommendedName>
        <fullName evidence="5">Methyltransferase small domain-containing protein</fullName>
    </recommendedName>
</protein>
<comment type="similarity">
    <text evidence="1">Belongs to the eukaryotic/archaeal PrmC-related family.</text>
</comment>
<dbReference type="KEGG" id="ncs:NCAS_0B03530"/>
<dbReference type="SUPFAM" id="SSF53335">
    <property type="entry name" value="S-adenosyl-L-methionine-dependent methyltransferases"/>
    <property type="match status" value="1"/>
</dbReference>
<dbReference type="NCBIfam" id="TIGR00537">
    <property type="entry name" value="hemK_rel_arch"/>
    <property type="match status" value="1"/>
</dbReference>
<sequence>MLATPYIKCDYDKVYEPAEDSFLLLDSLEKEQQFLNERFHSHLSVVCELGPGSGIITTFMLQHGIPSKNKSIYFALDINPWALEATHATAKLNACQDKFLDTVQSDLTSSLRNKEIDVLVFNPPYVPADNVPMVPSFKDDIDEWVDLALLGGADGMVVTNKVLKNLDIILSPNGVAYILFCARNKPEEVVKGMKEKHGWKAELVEHRKAGWEVLSVYKFYR</sequence>
<dbReference type="InterPro" id="IPR004557">
    <property type="entry name" value="PrmC-related"/>
</dbReference>
<accession>G0VBW0</accession>
<proteinExistence type="inferred from homology"/>
<dbReference type="InterPro" id="IPR002052">
    <property type="entry name" value="DNA_methylase_N6_adenine_CS"/>
</dbReference>
<dbReference type="OrthoDB" id="406152at2759"/>
<evidence type="ECO:0000256" key="3">
    <source>
        <dbReference type="ARBA" id="ARBA00022679"/>
    </source>
</evidence>
<evidence type="ECO:0000256" key="1">
    <source>
        <dbReference type="ARBA" id="ARBA00006149"/>
    </source>
</evidence>
<evidence type="ECO:0000313" key="7">
    <source>
        <dbReference type="Proteomes" id="UP000001640"/>
    </source>
</evidence>
<evidence type="ECO:0000259" key="5">
    <source>
        <dbReference type="Pfam" id="PF05175"/>
    </source>
</evidence>
<organism evidence="6 7">
    <name type="scientific">Naumovozyma castellii</name>
    <name type="common">Yeast</name>
    <name type="synonym">Saccharomyces castellii</name>
    <dbReference type="NCBI Taxonomy" id="27288"/>
    <lineage>
        <taxon>Eukaryota</taxon>
        <taxon>Fungi</taxon>
        <taxon>Dikarya</taxon>
        <taxon>Ascomycota</taxon>
        <taxon>Saccharomycotina</taxon>
        <taxon>Saccharomycetes</taxon>
        <taxon>Saccharomycetales</taxon>
        <taxon>Saccharomycetaceae</taxon>
        <taxon>Naumovozyma</taxon>
    </lineage>
</organism>
<dbReference type="GeneID" id="96901996"/>
<dbReference type="GO" id="GO:0035657">
    <property type="term" value="C:eRF1 methyltransferase complex"/>
    <property type="evidence" value="ECO:0007669"/>
    <property type="project" value="TreeGrafter"/>
</dbReference>
<dbReference type="OMA" id="EWDDWME"/>
<dbReference type="InterPro" id="IPR029063">
    <property type="entry name" value="SAM-dependent_MTases_sf"/>
</dbReference>
<dbReference type="GO" id="GO:0003676">
    <property type="term" value="F:nucleic acid binding"/>
    <property type="evidence" value="ECO:0007669"/>
    <property type="project" value="InterPro"/>
</dbReference>
<dbReference type="FunCoup" id="G0VBW0">
    <property type="interactions" value="407"/>
</dbReference>
<dbReference type="eggNOG" id="KOG3191">
    <property type="taxonomic scope" value="Eukaryota"/>
</dbReference>
<reference key="2">
    <citation type="submission" date="2011-08" db="EMBL/GenBank/DDBJ databases">
        <title>Genome sequence of Naumovozyma castellii.</title>
        <authorList>
            <person name="Gordon J.L."/>
            <person name="Armisen D."/>
            <person name="Proux-Wera E."/>
            <person name="OhEigeartaigh S.S."/>
            <person name="Byrne K.P."/>
            <person name="Wolfe K.H."/>
        </authorList>
    </citation>
    <scope>NUCLEOTIDE SEQUENCE</scope>
    <source>
        <strain>Type strain:CBS 4309</strain>
    </source>
</reference>
<dbReference type="InParanoid" id="G0VBW0"/>
<name>G0VBW0_NAUCA</name>
<dbReference type="GO" id="GO:0008757">
    <property type="term" value="F:S-adenosylmethionine-dependent methyltransferase activity"/>
    <property type="evidence" value="ECO:0007669"/>
    <property type="project" value="TreeGrafter"/>
</dbReference>
<evidence type="ECO:0000256" key="2">
    <source>
        <dbReference type="ARBA" id="ARBA00022603"/>
    </source>
</evidence>
<dbReference type="Pfam" id="PF05175">
    <property type="entry name" value="MTS"/>
    <property type="match status" value="1"/>
</dbReference>
<dbReference type="Gene3D" id="3.40.50.150">
    <property type="entry name" value="Vaccinia Virus protein VP39"/>
    <property type="match status" value="1"/>
</dbReference>
<dbReference type="AlphaFoldDB" id="G0VBW0"/>
<dbReference type="RefSeq" id="XP_003674810.1">
    <property type="nucleotide sequence ID" value="XM_003674762.1"/>
</dbReference>
<keyword evidence="4" id="KW-0949">S-adenosyl-L-methionine</keyword>
<evidence type="ECO:0000256" key="4">
    <source>
        <dbReference type="ARBA" id="ARBA00022691"/>
    </source>
</evidence>
<keyword evidence="3" id="KW-0808">Transferase</keyword>
<dbReference type="PROSITE" id="PS00092">
    <property type="entry name" value="N6_MTASE"/>
    <property type="match status" value="1"/>
</dbReference>
<reference evidence="6 7" key="1">
    <citation type="journal article" date="2011" name="Proc. Natl. Acad. Sci. U.S.A.">
        <title>Evolutionary erosion of yeast sex chromosomes by mating-type switching accidents.</title>
        <authorList>
            <person name="Gordon J.L."/>
            <person name="Armisen D."/>
            <person name="Proux-Wera E."/>
            <person name="Oheigeartaigh S.S."/>
            <person name="Byrne K.P."/>
            <person name="Wolfe K.H."/>
        </authorList>
    </citation>
    <scope>NUCLEOTIDE SEQUENCE [LARGE SCALE GENOMIC DNA]</scope>
    <source>
        <strain evidence="7">ATCC 76901 / BCRC 22586 / CBS 4309 / NBRC 1992 / NRRL Y-12630</strain>
    </source>
</reference>
<evidence type="ECO:0000313" key="6">
    <source>
        <dbReference type="EMBL" id="CCC68437.1"/>
    </source>
</evidence>
<keyword evidence="7" id="KW-1185">Reference proteome</keyword>
<dbReference type="EMBL" id="HE576753">
    <property type="protein sequence ID" value="CCC68437.1"/>
    <property type="molecule type" value="Genomic_DNA"/>
</dbReference>
<dbReference type="InterPro" id="IPR007848">
    <property type="entry name" value="Small_mtfrase_dom"/>
</dbReference>
<keyword evidence="2" id="KW-0489">Methyltransferase</keyword>
<dbReference type="FunFam" id="3.40.50.150:FF:000345">
    <property type="entry name" value="S-adenosylmethionine-dependent methyltransferase"/>
    <property type="match status" value="1"/>
</dbReference>